<feature type="transmembrane region" description="Helical" evidence="8">
    <location>
        <begin position="136"/>
        <end position="156"/>
    </location>
</feature>
<keyword evidence="2" id="KW-0813">Transport</keyword>
<evidence type="ECO:0000256" key="3">
    <source>
        <dbReference type="ARBA" id="ARBA00022475"/>
    </source>
</evidence>
<evidence type="ECO:0000259" key="9">
    <source>
        <dbReference type="PROSITE" id="PS51105"/>
    </source>
</evidence>
<evidence type="ECO:0000313" key="11">
    <source>
        <dbReference type="Proteomes" id="UP001292368"/>
    </source>
</evidence>
<dbReference type="PANTHER" id="PTHR33989:SF4">
    <property type="entry name" value="PTS SYSTEM N,N'-DIACETYLCHITOBIOSE-SPECIFIC EIIC COMPONENT"/>
    <property type="match status" value="1"/>
</dbReference>
<dbReference type="PANTHER" id="PTHR33989">
    <property type="match status" value="1"/>
</dbReference>
<sequence>TIAYETAKIEDENPITALILSLAFFLVLAPQSQIELAPGEYAAFLKTSSIGSDGIFVAMIVAICVTRLYSYLMKKNIKIKLPDSVPPMVTDSLSPTFVAMIIFVLAFVVKAIFIFTPYGNAMDFVNTVITNPITNVGVTPLSIVLIFTFANILWFFGVHPSAIINIFYAVAAPVLVANVGAFLAGEPLPYFEMLFMLSILMIGGTGNTLGLAISMLFAKSERFKSMRKLTLI</sequence>
<evidence type="ECO:0000313" key="10">
    <source>
        <dbReference type="EMBL" id="MDZ5010159.1"/>
    </source>
</evidence>
<dbReference type="InterPro" id="IPR004501">
    <property type="entry name" value="PTS_EIIC_3"/>
</dbReference>
<keyword evidence="4 10" id="KW-0762">Sugar transport</keyword>
<feature type="transmembrane region" description="Helical" evidence="8">
    <location>
        <begin position="163"/>
        <end position="183"/>
    </location>
</feature>
<dbReference type="PROSITE" id="PS51105">
    <property type="entry name" value="PTS_EIIC_TYPE_3"/>
    <property type="match status" value="1"/>
</dbReference>
<dbReference type="EMBL" id="WNVM01000095">
    <property type="protein sequence ID" value="MDZ5010159.1"/>
    <property type="molecule type" value="Genomic_DNA"/>
</dbReference>
<evidence type="ECO:0000256" key="6">
    <source>
        <dbReference type="ARBA" id="ARBA00022989"/>
    </source>
</evidence>
<feature type="transmembrane region" description="Helical" evidence="8">
    <location>
        <begin position="93"/>
        <end position="116"/>
    </location>
</feature>
<dbReference type="AlphaFoldDB" id="A0AAW9IKJ1"/>
<dbReference type="Pfam" id="PF02378">
    <property type="entry name" value="PTS_EIIC"/>
    <property type="match status" value="1"/>
</dbReference>
<protein>
    <submittedName>
        <fullName evidence="10">PTS sugar transporter subunit IIC</fullName>
    </submittedName>
</protein>
<dbReference type="InterPro" id="IPR003352">
    <property type="entry name" value="PTS_EIIC"/>
</dbReference>
<feature type="non-terminal residue" evidence="10">
    <location>
        <position position="1"/>
    </location>
</feature>
<dbReference type="GO" id="GO:0009401">
    <property type="term" value="P:phosphoenolpyruvate-dependent sugar phosphotransferase system"/>
    <property type="evidence" value="ECO:0007669"/>
    <property type="project" value="InterPro"/>
</dbReference>
<reference evidence="10" key="1">
    <citation type="submission" date="2019-11" db="EMBL/GenBank/DDBJ databases">
        <title>Characterization of Clostridium perfringens isolates from swine manure treated agricultural soils.</title>
        <authorList>
            <person name="Wushke S.T."/>
        </authorList>
    </citation>
    <scope>NUCLEOTIDE SEQUENCE</scope>
    <source>
        <strain evidence="10">V2</strain>
    </source>
</reference>
<evidence type="ECO:0000256" key="1">
    <source>
        <dbReference type="ARBA" id="ARBA00004651"/>
    </source>
</evidence>
<feature type="transmembrane region" description="Helical" evidence="8">
    <location>
        <begin position="15"/>
        <end position="34"/>
    </location>
</feature>
<evidence type="ECO:0000256" key="8">
    <source>
        <dbReference type="SAM" id="Phobius"/>
    </source>
</evidence>
<dbReference type="Proteomes" id="UP001292368">
    <property type="component" value="Unassembled WGS sequence"/>
</dbReference>
<proteinExistence type="predicted"/>
<comment type="caution">
    <text evidence="10">The sequence shown here is derived from an EMBL/GenBank/DDBJ whole genome shotgun (WGS) entry which is preliminary data.</text>
</comment>
<keyword evidence="3" id="KW-1003">Cell membrane</keyword>
<gene>
    <name evidence="10" type="ORF">GNF77_14835</name>
</gene>
<dbReference type="RefSeq" id="WP_322382050.1">
    <property type="nucleotide sequence ID" value="NZ_WNVM01000095.1"/>
</dbReference>
<name>A0AAW9IKJ1_CLOPF</name>
<evidence type="ECO:0000256" key="5">
    <source>
        <dbReference type="ARBA" id="ARBA00022692"/>
    </source>
</evidence>
<feature type="transmembrane region" description="Helical" evidence="8">
    <location>
        <begin position="195"/>
        <end position="218"/>
    </location>
</feature>
<evidence type="ECO:0000256" key="4">
    <source>
        <dbReference type="ARBA" id="ARBA00022597"/>
    </source>
</evidence>
<feature type="domain" description="PTS EIIC type-3" evidence="9">
    <location>
        <begin position="1"/>
        <end position="232"/>
    </location>
</feature>
<keyword evidence="7 8" id="KW-0472">Membrane</keyword>
<keyword evidence="5 8" id="KW-0812">Transmembrane</keyword>
<dbReference type="GO" id="GO:0005886">
    <property type="term" value="C:plasma membrane"/>
    <property type="evidence" value="ECO:0007669"/>
    <property type="project" value="UniProtKB-SubCell"/>
</dbReference>
<dbReference type="GO" id="GO:0008982">
    <property type="term" value="F:protein-N(PI)-phosphohistidine-sugar phosphotransferase activity"/>
    <property type="evidence" value="ECO:0007669"/>
    <property type="project" value="InterPro"/>
</dbReference>
<accession>A0AAW9IKJ1</accession>
<feature type="non-terminal residue" evidence="10">
    <location>
        <position position="232"/>
    </location>
</feature>
<dbReference type="InterPro" id="IPR051088">
    <property type="entry name" value="PTS_Sugar-EIIC/EIIB"/>
</dbReference>
<evidence type="ECO:0000256" key="2">
    <source>
        <dbReference type="ARBA" id="ARBA00022448"/>
    </source>
</evidence>
<comment type="subcellular location">
    <subcellularLocation>
        <location evidence="1">Cell membrane</location>
        <topology evidence="1">Multi-pass membrane protein</topology>
    </subcellularLocation>
</comment>
<evidence type="ECO:0000256" key="7">
    <source>
        <dbReference type="ARBA" id="ARBA00023136"/>
    </source>
</evidence>
<feature type="transmembrane region" description="Helical" evidence="8">
    <location>
        <begin position="54"/>
        <end position="72"/>
    </location>
</feature>
<organism evidence="10 11">
    <name type="scientific">Clostridium perfringens</name>
    <dbReference type="NCBI Taxonomy" id="1502"/>
    <lineage>
        <taxon>Bacteria</taxon>
        <taxon>Bacillati</taxon>
        <taxon>Bacillota</taxon>
        <taxon>Clostridia</taxon>
        <taxon>Eubacteriales</taxon>
        <taxon>Clostridiaceae</taxon>
        <taxon>Clostridium</taxon>
    </lineage>
</organism>
<keyword evidence="6 8" id="KW-1133">Transmembrane helix</keyword>